<dbReference type="STRING" id="1814289.SAMN05216410_0645"/>
<dbReference type="Pfam" id="PF01597">
    <property type="entry name" value="GCV_H"/>
    <property type="match status" value="1"/>
</dbReference>
<dbReference type="GO" id="GO:0005829">
    <property type="term" value="C:cytosol"/>
    <property type="evidence" value="ECO:0007669"/>
    <property type="project" value="TreeGrafter"/>
</dbReference>
<proteinExistence type="inferred from homology"/>
<evidence type="ECO:0000259" key="5">
    <source>
        <dbReference type="PROSITE" id="PS50968"/>
    </source>
</evidence>
<comment type="subunit">
    <text evidence="3">The glycine cleavage system is composed of four proteins: P, T, L and H.</text>
</comment>
<organism evidence="6 7">
    <name type="scientific">Sanguibacter gelidistatuariae</name>
    <dbReference type="NCBI Taxonomy" id="1814289"/>
    <lineage>
        <taxon>Bacteria</taxon>
        <taxon>Bacillati</taxon>
        <taxon>Actinomycetota</taxon>
        <taxon>Actinomycetes</taxon>
        <taxon>Micrococcales</taxon>
        <taxon>Sanguibacteraceae</taxon>
        <taxon>Sanguibacter</taxon>
    </lineage>
</organism>
<gene>
    <name evidence="3" type="primary">gcvH</name>
    <name evidence="6" type="ORF">SAMN05216410_0645</name>
</gene>
<evidence type="ECO:0000313" key="7">
    <source>
        <dbReference type="Proteomes" id="UP000199039"/>
    </source>
</evidence>
<dbReference type="InterPro" id="IPR002930">
    <property type="entry name" value="GCV_H"/>
</dbReference>
<keyword evidence="2 3" id="KW-0450">Lipoyl</keyword>
<dbReference type="InterPro" id="IPR017453">
    <property type="entry name" value="GCV_H_sub"/>
</dbReference>
<evidence type="ECO:0000256" key="1">
    <source>
        <dbReference type="ARBA" id="ARBA00009249"/>
    </source>
</evidence>
<dbReference type="PANTHER" id="PTHR11715:SF3">
    <property type="entry name" value="GLYCINE CLEAVAGE SYSTEM H PROTEIN-RELATED"/>
    <property type="match status" value="1"/>
</dbReference>
<sequence length="131" mass="13732">MSNTPSNTPSNFPADLTYTVEHEWLTDGSPATIGITWTAQDALGDIVYLELPAVGTQLTAGSVIGEVESTKSVSELFSPVSGTVVEINSAAVDSPELLNSDPYGAGWLIKVDVTEVGPVLSAQEYEAKVGF</sequence>
<dbReference type="SUPFAM" id="SSF51230">
    <property type="entry name" value="Single hybrid motif"/>
    <property type="match status" value="1"/>
</dbReference>
<dbReference type="GO" id="GO:0019464">
    <property type="term" value="P:glycine decarboxylation via glycine cleavage system"/>
    <property type="evidence" value="ECO:0007669"/>
    <property type="project" value="UniProtKB-UniRule"/>
</dbReference>
<dbReference type="HAMAP" id="MF_00272">
    <property type="entry name" value="GcvH"/>
    <property type="match status" value="1"/>
</dbReference>
<dbReference type="NCBIfam" id="TIGR00527">
    <property type="entry name" value="gcvH"/>
    <property type="match status" value="1"/>
</dbReference>
<comment type="function">
    <text evidence="3">The glycine cleavage system catalyzes the degradation of glycine. The H protein shuttles the methylamine group of glycine from the P protein to the T protein.</text>
</comment>
<dbReference type="RefSeq" id="WP_093180738.1">
    <property type="nucleotide sequence ID" value="NZ_FMYH01000001.1"/>
</dbReference>
<evidence type="ECO:0000256" key="4">
    <source>
        <dbReference type="PIRSR" id="PIRSR617453-50"/>
    </source>
</evidence>
<dbReference type="NCBIfam" id="NF002270">
    <property type="entry name" value="PRK01202.1"/>
    <property type="match status" value="1"/>
</dbReference>
<dbReference type="GO" id="GO:0005960">
    <property type="term" value="C:glycine cleavage complex"/>
    <property type="evidence" value="ECO:0007669"/>
    <property type="project" value="InterPro"/>
</dbReference>
<dbReference type="OrthoDB" id="9796712at2"/>
<dbReference type="InterPro" id="IPR033753">
    <property type="entry name" value="GCV_H/Fam206"/>
</dbReference>
<evidence type="ECO:0000313" key="6">
    <source>
        <dbReference type="EMBL" id="SDB88075.1"/>
    </source>
</evidence>
<dbReference type="AlphaFoldDB" id="A0A1G6H2F3"/>
<name>A0A1G6H2F3_9MICO</name>
<dbReference type="InterPro" id="IPR011053">
    <property type="entry name" value="Single_hybrid_motif"/>
</dbReference>
<evidence type="ECO:0000256" key="2">
    <source>
        <dbReference type="ARBA" id="ARBA00022823"/>
    </source>
</evidence>
<dbReference type="InterPro" id="IPR000089">
    <property type="entry name" value="Biotin_lipoyl"/>
</dbReference>
<dbReference type="Gene3D" id="2.40.50.100">
    <property type="match status" value="1"/>
</dbReference>
<feature type="domain" description="Lipoyl-binding" evidence="5">
    <location>
        <begin position="30"/>
        <end position="112"/>
    </location>
</feature>
<reference evidence="6 7" key="1">
    <citation type="submission" date="2016-09" db="EMBL/GenBank/DDBJ databases">
        <authorList>
            <person name="Capua I."/>
            <person name="De Benedictis P."/>
            <person name="Joannis T."/>
            <person name="Lombin L.H."/>
            <person name="Cattoli G."/>
        </authorList>
    </citation>
    <scope>NUCLEOTIDE SEQUENCE [LARGE SCALE GENOMIC DNA]</scope>
    <source>
        <strain evidence="6 7">ISLP-3</strain>
    </source>
</reference>
<dbReference type="CDD" id="cd06848">
    <property type="entry name" value="GCS_H"/>
    <property type="match status" value="1"/>
</dbReference>
<feature type="modified residue" description="N6-lipoyllysine" evidence="3 4">
    <location>
        <position position="71"/>
    </location>
</feature>
<comment type="similarity">
    <text evidence="1 3">Belongs to the GcvH family.</text>
</comment>
<evidence type="ECO:0000256" key="3">
    <source>
        <dbReference type="HAMAP-Rule" id="MF_00272"/>
    </source>
</evidence>
<dbReference type="PROSITE" id="PS50968">
    <property type="entry name" value="BIOTINYL_LIPOYL"/>
    <property type="match status" value="1"/>
</dbReference>
<dbReference type="InterPro" id="IPR003016">
    <property type="entry name" value="2-oxoA_DH_lipoyl-BS"/>
</dbReference>
<dbReference type="GO" id="GO:0009249">
    <property type="term" value="P:protein lipoylation"/>
    <property type="evidence" value="ECO:0007669"/>
    <property type="project" value="TreeGrafter"/>
</dbReference>
<dbReference type="EMBL" id="FMYH01000001">
    <property type="protein sequence ID" value="SDB88075.1"/>
    <property type="molecule type" value="Genomic_DNA"/>
</dbReference>
<keyword evidence="7" id="KW-1185">Reference proteome</keyword>
<protein>
    <recommendedName>
        <fullName evidence="3">Glycine cleavage system H protein</fullName>
    </recommendedName>
</protein>
<dbReference type="PANTHER" id="PTHR11715">
    <property type="entry name" value="GLYCINE CLEAVAGE SYSTEM H PROTEIN"/>
    <property type="match status" value="1"/>
</dbReference>
<dbReference type="Proteomes" id="UP000199039">
    <property type="component" value="Unassembled WGS sequence"/>
</dbReference>
<dbReference type="PROSITE" id="PS00189">
    <property type="entry name" value="LIPOYL"/>
    <property type="match status" value="1"/>
</dbReference>
<accession>A0A1G6H2F3</accession>
<comment type="cofactor">
    <cofactor evidence="3">
        <name>(R)-lipoate</name>
        <dbReference type="ChEBI" id="CHEBI:83088"/>
    </cofactor>
    <text evidence="3">Binds 1 lipoyl cofactor covalently.</text>
</comment>